<evidence type="ECO:0000256" key="6">
    <source>
        <dbReference type="RuleBase" id="RU363108"/>
    </source>
</evidence>
<reference evidence="7 8" key="1">
    <citation type="journal article" date="2007" name="Nature">
        <title>Evolution of genes and genomes on the Drosophila phylogeny.</title>
        <authorList>
            <consortium name="Drosophila 12 Genomes Consortium"/>
            <person name="Clark A.G."/>
            <person name="Eisen M.B."/>
            <person name="Smith D.R."/>
            <person name="Bergman C.M."/>
            <person name="Oliver B."/>
            <person name="Markow T.A."/>
            <person name="Kaufman T.C."/>
            <person name="Kellis M."/>
            <person name="Gelbart W."/>
            <person name="Iyer V.N."/>
            <person name="Pollard D.A."/>
            <person name="Sackton T.B."/>
            <person name="Larracuente A.M."/>
            <person name="Singh N.D."/>
            <person name="Abad J.P."/>
            <person name="Abt D.N."/>
            <person name="Adryan B."/>
            <person name="Aguade M."/>
            <person name="Akashi H."/>
            <person name="Anderson W.W."/>
            <person name="Aquadro C.F."/>
            <person name="Ardell D.H."/>
            <person name="Arguello R."/>
            <person name="Artieri C.G."/>
            <person name="Barbash D.A."/>
            <person name="Barker D."/>
            <person name="Barsanti P."/>
            <person name="Batterham P."/>
            <person name="Batzoglou S."/>
            <person name="Begun D."/>
            <person name="Bhutkar A."/>
            <person name="Blanco E."/>
            <person name="Bosak S.A."/>
            <person name="Bradley R.K."/>
            <person name="Brand A.D."/>
            <person name="Brent M.R."/>
            <person name="Brooks A.N."/>
            <person name="Brown R.H."/>
            <person name="Butlin R.K."/>
            <person name="Caggese C."/>
            <person name="Calvi B.R."/>
            <person name="Bernardo de Carvalho A."/>
            <person name="Caspi A."/>
            <person name="Castrezana S."/>
            <person name="Celniker S.E."/>
            <person name="Chang J.L."/>
            <person name="Chapple C."/>
            <person name="Chatterji S."/>
            <person name="Chinwalla A."/>
            <person name="Civetta A."/>
            <person name="Clifton S.W."/>
            <person name="Comeron J.M."/>
            <person name="Costello J.C."/>
            <person name="Coyne J.A."/>
            <person name="Daub J."/>
            <person name="David R.G."/>
            <person name="Delcher A.L."/>
            <person name="Delehaunty K."/>
            <person name="Do C.B."/>
            <person name="Ebling H."/>
            <person name="Edwards K."/>
            <person name="Eickbush T."/>
            <person name="Evans J.D."/>
            <person name="Filipski A."/>
            <person name="Findeiss S."/>
            <person name="Freyhult E."/>
            <person name="Fulton L."/>
            <person name="Fulton R."/>
            <person name="Garcia A.C."/>
            <person name="Gardiner A."/>
            <person name="Garfield D.A."/>
            <person name="Garvin B.E."/>
            <person name="Gibson G."/>
            <person name="Gilbert D."/>
            <person name="Gnerre S."/>
            <person name="Godfrey J."/>
            <person name="Good R."/>
            <person name="Gotea V."/>
            <person name="Gravely B."/>
            <person name="Greenberg A.J."/>
            <person name="Griffiths-Jones S."/>
            <person name="Gross S."/>
            <person name="Guigo R."/>
            <person name="Gustafson E.A."/>
            <person name="Haerty W."/>
            <person name="Hahn M.W."/>
            <person name="Halligan D.L."/>
            <person name="Halpern A.L."/>
            <person name="Halter G.M."/>
            <person name="Han M.V."/>
            <person name="Heger A."/>
            <person name="Hillier L."/>
            <person name="Hinrichs A.S."/>
            <person name="Holmes I."/>
            <person name="Hoskins R.A."/>
            <person name="Hubisz M.J."/>
            <person name="Hultmark D."/>
            <person name="Huntley M.A."/>
            <person name="Jaffe D.B."/>
            <person name="Jagadeeshan S."/>
            <person name="Jeck W.R."/>
            <person name="Johnson J."/>
            <person name="Jones C.D."/>
            <person name="Jordan W.C."/>
            <person name="Karpen G.H."/>
            <person name="Kataoka E."/>
            <person name="Keightley P.D."/>
            <person name="Kheradpour P."/>
            <person name="Kirkness E.F."/>
            <person name="Koerich L.B."/>
            <person name="Kristiansen K."/>
            <person name="Kudrna D."/>
            <person name="Kulathinal R.J."/>
            <person name="Kumar S."/>
            <person name="Kwok R."/>
            <person name="Lander E."/>
            <person name="Langley C.H."/>
            <person name="Lapoint R."/>
            <person name="Lazzaro B.P."/>
            <person name="Lee S.J."/>
            <person name="Levesque L."/>
            <person name="Li R."/>
            <person name="Lin C.F."/>
            <person name="Lin M.F."/>
            <person name="Lindblad-Toh K."/>
            <person name="Llopart A."/>
            <person name="Long M."/>
            <person name="Low L."/>
            <person name="Lozovsky E."/>
            <person name="Lu J."/>
            <person name="Luo M."/>
            <person name="Machado C.A."/>
            <person name="Makalowski W."/>
            <person name="Marzo M."/>
            <person name="Matsuda M."/>
            <person name="Matzkin L."/>
            <person name="McAllister B."/>
            <person name="McBride C.S."/>
            <person name="McKernan B."/>
            <person name="McKernan K."/>
            <person name="Mendez-Lago M."/>
            <person name="Minx P."/>
            <person name="Mollenhauer M.U."/>
            <person name="Montooth K."/>
            <person name="Mount S.M."/>
            <person name="Mu X."/>
            <person name="Myers E."/>
            <person name="Negre B."/>
            <person name="Newfeld S."/>
            <person name="Nielsen R."/>
            <person name="Noor M.A."/>
            <person name="O'Grady P."/>
            <person name="Pachter L."/>
            <person name="Papaceit M."/>
            <person name="Parisi M.J."/>
            <person name="Parisi M."/>
            <person name="Parts L."/>
            <person name="Pedersen J.S."/>
            <person name="Pesole G."/>
            <person name="Phillippy A.M."/>
            <person name="Ponting C.P."/>
            <person name="Pop M."/>
            <person name="Porcelli D."/>
            <person name="Powell J.R."/>
            <person name="Prohaska S."/>
            <person name="Pruitt K."/>
            <person name="Puig M."/>
            <person name="Quesneville H."/>
            <person name="Ram K.R."/>
            <person name="Rand D."/>
            <person name="Rasmussen M.D."/>
            <person name="Reed L.K."/>
            <person name="Reenan R."/>
            <person name="Reily A."/>
            <person name="Remington K.A."/>
            <person name="Rieger T.T."/>
            <person name="Ritchie M.G."/>
            <person name="Robin C."/>
            <person name="Rogers Y.H."/>
            <person name="Rohde C."/>
            <person name="Rozas J."/>
            <person name="Rubenfield M.J."/>
            <person name="Ruiz A."/>
            <person name="Russo S."/>
            <person name="Salzberg S.L."/>
            <person name="Sanchez-Gracia A."/>
            <person name="Saranga D.J."/>
            <person name="Sato H."/>
            <person name="Schaeffer S.W."/>
            <person name="Schatz M.C."/>
            <person name="Schlenke T."/>
            <person name="Schwartz R."/>
            <person name="Segarra C."/>
            <person name="Singh R.S."/>
            <person name="Sirot L."/>
            <person name="Sirota M."/>
            <person name="Sisneros N.B."/>
            <person name="Smith C.D."/>
            <person name="Smith T.F."/>
            <person name="Spieth J."/>
            <person name="Stage D.E."/>
            <person name="Stark A."/>
            <person name="Stephan W."/>
            <person name="Strausberg R.L."/>
            <person name="Strempel S."/>
            <person name="Sturgill D."/>
            <person name="Sutton G."/>
            <person name="Sutton G.G."/>
            <person name="Tao W."/>
            <person name="Teichmann S."/>
            <person name="Tobari Y.N."/>
            <person name="Tomimura Y."/>
            <person name="Tsolas J.M."/>
            <person name="Valente V.L."/>
            <person name="Venter E."/>
            <person name="Venter J.C."/>
            <person name="Vicario S."/>
            <person name="Vieira F.G."/>
            <person name="Vilella A.J."/>
            <person name="Villasante A."/>
            <person name="Walenz B."/>
            <person name="Wang J."/>
            <person name="Wasserman M."/>
            <person name="Watts T."/>
            <person name="Wilson D."/>
            <person name="Wilson R.K."/>
            <person name="Wing R.A."/>
            <person name="Wolfner M.F."/>
            <person name="Wong A."/>
            <person name="Wong G.K."/>
            <person name="Wu C.I."/>
            <person name="Wu G."/>
            <person name="Yamamoto D."/>
            <person name="Yang H.P."/>
            <person name="Yang S.P."/>
            <person name="Yorke J.A."/>
            <person name="Yoshida K."/>
            <person name="Zdobnov E."/>
            <person name="Zhang P."/>
            <person name="Zhang Y."/>
            <person name="Zimin A.V."/>
            <person name="Baldwin J."/>
            <person name="Abdouelleil A."/>
            <person name="Abdulkadir J."/>
            <person name="Abebe A."/>
            <person name="Abera B."/>
            <person name="Abreu J."/>
            <person name="Acer S.C."/>
            <person name="Aftuck L."/>
            <person name="Alexander A."/>
            <person name="An P."/>
            <person name="Anderson E."/>
            <person name="Anderson S."/>
            <person name="Arachi H."/>
            <person name="Azer M."/>
            <person name="Bachantsang P."/>
            <person name="Barry A."/>
            <person name="Bayul T."/>
            <person name="Berlin A."/>
            <person name="Bessette D."/>
            <person name="Bloom T."/>
            <person name="Blye J."/>
            <person name="Boguslavskiy L."/>
            <person name="Bonnet C."/>
            <person name="Boukhgalter B."/>
            <person name="Bourzgui I."/>
            <person name="Brown A."/>
            <person name="Cahill P."/>
            <person name="Channer S."/>
            <person name="Cheshatsang Y."/>
            <person name="Chuda L."/>
            <person name="Citroen M."/>
            <person name="Collymore A."/>
            <person name="Cooke P."/>
            <person name="Costello M."/>
            <person name="D'Aco K."/>
            <person name="Daza R."/>
            <person name="De Haan G."/>
            <person name="DeGray S."/>
            <person name="DeMaso C."/>
            <person name="Dhargay N."/>
            <person name="Dooley K."/>
            <person name="Dooley E."/>
            <person name="Doricent M."/>
            <person name="Dorje P."/>
            <person name="Dorjee K."/>
            <person name="Dupes A."/>
            <person name="Elong R."/>
            <person name="Falk J."/>
            <person name="Farina A."/>
            <person name="Faro S."/>
            <person name="Ferguson D."/>
            <person name="Fisher S."/>
            <person name="Foley C.D."/>
            <person name="Franke A."/>
            <person name="Friedrich D."/>
            <person name="Gadbois L."/>
            <person name="Gearin G."/>
            <person name="Gearin C.R."/>
            <person name="Giannoukos G."/>
            <person name="Goode T."/>
            <person name="Graham J."/>
            <person name="Grandbois E."/>
            <person name="Grewal S."/>
            <person name="Gyaltsen K."/>
            <person name="Hafez N."/>
            <person name="Hagos B."/>
            <person name="Hall J."/>
            <person name="Henson C."/>
            <person name="Hollinger A."/>
            <person name="Honan T."/>
            <person name="Huard M.D."/>
            <person name="Hughes L."/>
            <person name="Hurhula B."/>
            <person name="Husby M.E."/>
            <person name="Kamat A."/>
            <person name="Kanga B."/>
            <person name="Kashin S."/>
            <person name="Khazanovich D."/>
            <person name="Kisner P."/>
            <person name="Lance K."/>
            <person name="Lara M."/>
            <person name="Lee W."/>
            <person name="Lennon N."/>
            <person name="Letendre F."/>
            <person name="LeVine R."/>
            <person name="Lipovsky A."/>
            <person name="Liu X."/>
            <person name="Liu J."/>
            <person name="Liu S."/>
            <person name="Lokyitsang T."/>
            <person name="Lokyitsang Y."/>
            <person name="Lubonja R."/>
            <person name="Lui A."/>
            <person name="MacDonald P."/>
            <person name="Magnisalis V."/>
            <person name="Maru K."/>
            <person name="Matthews C."/>
            <person name="McCusker W."/>
            <person name="McDonough S."/>
            <person name="Mehta T."/>
            <person name="Meldrim J."/>
            <person name="Meneus L."/>
            <person name="Mihai O."/>
            <person name="Mihalev A."/>
            <person name="Mihova T."/>
            <person name="Mittelman R."/>
            <person name="Mlenga V."/>
            <person name="Montmayeur A."/>
            <person name="Mulrain L."/>
            <person name="Navidi A."/>
            <person name="Naylor J."/>
            <person name="Negash T."/>
            <person name="Nguyen T."/>
            <person name="Nguyen N."/>
            <person name="Nicol R."/>
            <person name="Norbu C."/>
            <person name="Norbu N."/>
            <person name="Novod N."/>
            <person name="O'Neill B."/>
            <person name="Osman S."/>
            <person name="Markiewicz E."/>
            <person name="Oyono O.L."/>
            <person name="Patti C."/>
            <person name="Phunkhang P."/>
            <person name="Pierre F."/>
            <person name="Priest M."/>
            <person name="Raghuraman S."/>
            <person name="Rege F."/>
            <person name="Reyes R."/>
            <person name="Rise C."/>
            <person name="Rogov P."/>
            <person name="Ross K."/>
            <person name="Ryan E."/>
            <person name="Settipalli S."/>
            <person name="Shea T."/>
            <person name="Sherpa N."/>
            <person name="Shi L."/>
            <person name="Shih D."/>
            <person name="Sparrow T."/>
            <person name="Spaulding J."/>
            <person name="Stalker J."/>
            <person name="Stange-Thomann N."/>
            <person name="Stavropoulos S."/>
            <person name="Stone C."/>
            <person name="Strader C."/>
            <person name="Tesfaye S."/>
            <person name="Thomson T."/>
            <person name="Thoulutsang Y."/>
            <person name="Thoulutsang D."/>
            <person name="Topham K."/>
            <person name="Topping I."/>
            <person name="Tsamla T."/>
            <person name="Vassiliev H."/>
            <person name="Vo A."/>
            <person name="Wangchuk T."/>
            <person name="Wangdi T."/>
            <person name="Weiand M."/>
            <person name="Wilkinson J."/>
            <person name="Wilson A."/>
            <person name="Yadav S."/>
            <person name="Young G."/>
            <person name="Yu Q."/>
            <person name="Zembek L."/>
            <person name="Zhong D."/>
            <person name="Zimmer A."/>
            <person name="Zwirko Z."/>
            <person name="Jaffe D.B."/>
            <person name="Alvarez P."/>
            <person name="Brockman W."/>
            <person name="Butler J."/>
            <person name="Chin C."/>
            <person name="Gnerre S."/>
            <person name="Grabherr M."/>
            <person name="Kleber M."/>
            <person name="Mauceli E."/>
            <person name="MacCallum I."/>
        </authorList>
    </citation>
    <scope>NUCLEOTIDE SEQUENCE [LARGE SCALE GENOMIC DNA]</scope>
    <source>
        <strain evidence="8">Tucson 14024-0371.13</strain>
    </source>
</reference>
<evidence type="ECO:0000313" key="8">
    <source>
        <dbReference type="Proteomes" id="UP000007801"/>
    </source>
</evidence>
<feature type="transmembrane region" description="Helical" evidence="6">
    <location>
        <begin position="36"/>
        <end position="60"/>
    </location>
</feature>
<keyword evidence="5 6" id="KW-0472">Membrane</keyword>
<dbReference type="InterPro" id="IPR013604">
    <property type="entry name" value="7TM_chemorcpt"/>
</dbReference>
<dbReference type="CTD" id="37501"/>
<evidence type="ECO:0000256" key="5">
    <source>
        <dbReference type="ARBA" id="ARBA00023136"/>
    </source>
</evidence>
<dbReference type="PhylomeDB" id="B3MJ27"/>
<evidence type="ECO:0000313" key="7">
    <source>
        <dbReference type="EMBL" id="EDV37093.1"/>
    </source>
</evidence>
<dbReference type="FunCoup" id="B3MJ27">
    <property type="interactions" value="13"/>
</dbReference>
<feature type="transmembrane region" description="Helical" evidence="6">
    <location>
        <begin position="168"/>
        <end position="186"/>
    </location>
</feature>
<dbReference type="STRING" id="7217.B3MJ27"/>
<feature type="transmembrane region" description="Helical" evidence="6">
    <location>
        <begin position="72"/>
        <end position="97"/>
    </location>
</feature>
<gene>
    <name evidence="7" type="primary">Dana\GF13280</name>
    <name evidence="7" type="synonym">dana_GLEANR_13294</name>
    <name evidence="7" type="ORF">GF13280</name>
</gene>
<keyword evidence="6" id="KW-0807">Transducer</keyword>
<dbReference type="Proteomes" id="UP000007801">
    <property type="component" value="Unassembled WGS sequence"/>
</dbReference>
<comment type="subcellular location">
    <subcellularLocation>
        <location evidence="1 6">Cell membrane</location>
        <topology evidence="1 6">Multi-pass membrane protein</topology>
    </subcellularLocation>
</comment>
<dbReference type="OMA" id="LRFYFEL"/>
<dbReference type="HOGENOM" id="CLU_667770_0_0_1"/>
<dbReference type="EMBL" id="CH902619">
    <property type="protein sequence ID" value="EDV37093.1"/>
    <property type="molecule type" value="Genomic_DNA"/>
</dbReference>
<proteinExistence type="inferred from homology"/>
<sequence>MASLSLLRIFFEVSRLIGLSNLHYDHRKQFFRHDHVPTIAYCLLLDVAYVLVLPIATVVLTGNLYTCPDMGMFAAVYNVVGLVKLVTVVLLMGSVWFQRRRLQNLGNEFLAMLRRFRFAMGNDCRRRCLWKLLLTTSRFVLMVQQLLVRDSLIKCKMSSKFERSLAPIFSAAMVFSLLMLLLVSYVDLTVYMIQVNGNWLLENMSQNAREMVQDLKTLPKRNGNIRNMGLRQVLRAWQRVWERCMRLDRVLQQLLEIFQWQLLFNLLTTYIFNIATLFRMWIYIEYDQNFHLWKGILSAIIFLVHHVEIMMQFSVFEINRKKWQELFDSMEGLWFMTCFGNRCESRHELVLSRKLEFFLLYLSRKLQREPQRVRRLHIAGLFDLSLHSVHRMTRSVVSNVLVLCQIAYKIYG</sequence>
<comment type="similarity">
    <text evidence="6">Belongs to the insect chemoreceptor superfamily. Gustatory receptor (GR) family.</text>
</comment>
<dbReference type="GO" id="GO:0050909">
    <property type="term" value="P:sensory perception of taste"/>
    <property type="evidence" value="ECO:0007669"/>
    <property type="project" value="InterPro"/>
</dbReference>
<evidence type="ECO:0000256" key="1">
    <source>
        <dbReference type="ARBA" id="ARBA00004651"/>
    </source>
</evidence>
<feature type="transmembrane region" description="Helical" evidence="6">
    <location>
        <begin position="296"/>
        <end position="316"/>
    </location>
</feature>
<keyword evidence="4 6" id="KW-1133">Transmembrane helix</keyword>
<dbReference type="GO" id="GO:0007165">
    <property type="term" value="P:signal transduction"/>
    <property type="evidence" value="ECO:0007669"/>
    <property type="project" value="UniProtKB-KW"/>
</dbReference>
<dbReference type="GO" id="GO:0005886">
    <property type="term" value="C:plasma membrane"/>
    <property type="evidence" value="ECO:0007669"/>
    <property type="project" value="UniProtKB-SubCell"/>
</dbReference>
<dbReference type="GeneID" id="6496122"/>
<evidence type="ECO:0000256" key="3">
    <source>
        <dbReference type="ARBA" id="ARBA00022692"/>
    </source>
</evidence>
<keyword evidence="2 6" id="KW-1003">Cell membrane</keyword>
<feature type="transmembrane region" description="Helical" evidence="6">
    <location>
        <begin position="262"/>
        <end position="284"/>
    </location>
</feature>
<dbReference type="eggNOG" id="ENOG502TAE4">
    <property type="taxonomic scope" value="Eukaryota"/>
</dbReference>
<keyword evidence="6" id="KW-0675">Receptor</keyword>
<dbReference type="InParanoid" id="B3MJ27"/>
<evidence type="ECO:0000256" key="4">
    <source>
        <dbReference type="ARBA" id="ARBA00022989"/>
    </source>
</evidence>
<protein>
    <recommendedName>
        <fullName evidence="6">Gustatory receptor</fullName>
    </recommendedName>
</protein>
<keyword evidence="8" id="KW-1185">Reference proteome</keyword>
<dbReference type="Pfam" id="PF08395">
    <property type="entry name" value="7tm_7"/>
    <property type="match status" value="1"/>
</dbReference>
<evidence type="ECO:0000256" key="2">
    <source>
        <dbReference type="ARBA" id="ARBA00022475"/>
    </source>
</evidence>
<dbReference type="KEGG" id="dan:6496122"/>
<keyword evidence="3 6" id="KW-0812">Transmembrane</keyword>
<name>B3MJ27_DROAN</name>
<organism evidence="7 8">
    <name type="scientific">Drosophila ananassae</name>
    <name type="common">Fruit fly</name>
    <dbReference type="NCBI Taxonomy" id="7217"/>
    <lineage>
        <taxon>Eukaryota</taxon>
        <taxon>Metazoa</taxon>
        <taxon>Ecdysozoa</taxon>
        <taxon>Arthropoda</taxon>
        <taxon>Hexapoda</taxon>
        <taxon>Insecta</taxon>
        <taxon>Pterygota</taxon>
        <taxon>Neoptera</taxon>
        <taxon>Endopterygota</taxon>
        <taxon>Diptera</taxon>
        <taxon>Brachycera</taxon>
        <taxon>Muscomorpha</taxon>
        <taxon>Ephydroidea</taxon>
        <taxon>Drosophilidae</taxon>
        <taxon>Drosophila</taxon>
        <taxon>Sophophora</taxon>
    </lineage>
</organism>
<dbReference type="OrthoDB" id="8070166at2759"/>
<comment type="caution">
    <text evidence="6">Lacks conserved residue(s) required for the propagation of feature annotation.</text>
</comment>
<dbReference type="AlphaFoldDB" id="B3MJ27"/>
<accession>B3MJ27</accession>
<comment type="function">
    <text evidence="6">Gustatory receptor which mediates acceptance or avoidance behavior, depending on its substrates.</text>
</comment>